<proteinExistence type="predicted"/>
<keyword evidence="3" id="KW-1185">Reference proteome</keyword>
<name>A0A7W6BU91_9HYPH</name>
<dbReference type="Proteomes" id="UP000531216">
    <property type="component" value="Unassembled WGS sequence"/>
</dbReference>
<gene>
    <name evidence="2" type="ORF">GGR05_004276</name>
</gene>
<evidence type="ECO:0000313" key="3">
    <source>
        <dbReference type="Proteomes" id="UP000531216"/>
    </source>
</evidence>
<dbReference type="RefSeq" id="WP_139224731.1">
    <property type="nucleotide sequence ID" value="NZ_FOOA01000028.1"/>
</dbReference>
<protein>
    <submittedName>
        <fullName evidence="2">Uncharacterized protein</fullName>
    </submittedName>
</protein>
<dbReference type="AlphaFoldDB" id="A0A7W6BU91"/>
<accession>A0A7W6BU91</accession>
<comment type="caution">
    <text evidence="2">The sequence shown here is derived from an EMBL/GenBank/DDBJ whole genome shotgun (WGS) entry which is preliminary data.</text>
</comment>
<dbReference type="OrthoDB" id="5453446at2"/>
<organism evidence="2 3">
    <name type="scientific">Aureimonas phyllosphaerae</name>
    <dbReference type="NCBI Taxonomy" id="1166078"/>
    <lineage>
        <taxon>Bacteria</taxon>
        <taxon>Pseudomonadati</taxon>
        <taxon>Pseudomonadota</taxon>
        <taxon>Alphaproteobacteria</taxon>
        <taxon>Hyphomicrobiales</taxon>
        <taxon>Aurantimonadaceae</taxon>
        <taxon>Aureimonas</taxon>
    </lineage>
</organism>
<sequence>MCRKAEIAEKVSVAGYNVTETLCVGKDPDGNAVECEFKGSCPYFRQLSERREGPGLLIGAHAYLPIRMEMLAEKRLDLVVIDETWWQSMVRHTSSPIDRFTAKRQPGWNSRQYGPRKGESAQANQHRFLDDADEFDRVQLKATTAIRAAYDARRNVTLADFRAAGLTTGDCGFAAGVEYSRLGRAELHPGQDHATQHEAVQRAVDREAFTLARTWRCIGAELATQRTGPLMSLRFEYDRLNRKTGTLENLLRLDYSVEGLFQTVPLLMIDADADPMLIERFYPNATFNQVAARWTGTRVRQVTDRTGSKLAFKEKSNRDRVRGIALDLVDQLAPHIEAIRRRNRLKERSATLDPRPLVVCQMQVEDAWKEEGHAIEYDGGPRVPDAPFRVAHFGNVRGKDDWRHTTAAIIVGRNEPSAPELERVTRALFYKSEEEVPEIEANDRGRIVLPKRAVTMTAKDGSKATVQVSYHPDERADRVLRQIREAEISQAIARVRPVHRTEDDPCEVLILTNVPGRIQPDTFATWAQLVPDRFRTMELAGFVPDLAPDCADAYPTLFDSPAAVRQAASRRNAAAKCDASYESSFYRGCHTFEGSIRVEYRREGNRRGRQGTVALRPGDTPETVAQRVREALPDAYAVVLLGALPDPLEAAQVALDAAIELDAYIEEVEAEGGVIWWRVPAATVSLHGERNVVRPVARPLLDPDPGRVSAF</sequence>
<dbReference type="EMBL" id="JACIDO010000017">
    <property type="protein sequence ID" value="MBB3938106.1"/>
    <property type="molecule type" value="Genomic_DNA"/>
</dbReference>
<evidence type="ECO:0000256" key="1">
    <source>
        <dbReference type="SAM" id="MobiDB-lite"/>
    </source>
</evidence>
<feature type="region of interest" description="Disordered" evidence="1">
    <location>
        <begin position="101"/>
        <end position="120"/>
    </location>
</feature>
<evidence type="ECO:0000313" key="2">
    <source>
        <dbReference type="EMBL" id="MBB3938106.1"/>
    </source>
</evidence>
<reference evidence="2 3" key="1">
    <citation type="submission" date="2020-08" db="EMBL/GenBank/DDBJ databases">
        <title>Genomic Encyclopedia of Type Strains, Phase IV (KMG-IV): sequencing the most valuable type-strain genomes for metagenomic binning, comparative biology and taxonomic classification.</title>
        <authorList>
            <person name="Goeker M."/>
        </authorList>
    </citation>
    <scope>NUCLEOTIDE SEQUENCE [LARGE SCALE GENOMIC DNA]</scope>
    <source>
        <strain evidence="2 3">DSM 25024</strain>
    </source>
</reference>